<evidence type="ECO:0000313" key="2">
    <source>
        <dbReference type="WBParaSite" id="Csp11.Scaffold581.g4578.t1"/>
    </source>
</evidence>
<organism evidence="1 2">
    <name type="scientific">Caenorhabditis tropicalis</name>
    <dbReference type="NCBI Taxonomy" id="1561998"/>
    <lineage>
        <taxon>Eukaryota</taxon>
        <taxon>Metazoa</taxon>
        <taxon>Ecdysozoa</taxon>
        <taxon>Nematoda</taxon>
        <taxon>Chromadorea</taxon>
        <taxon>Rhabditida</taxon>
        <taxon>Rhabditina</taxon>
        <taxon>Rhabditomorpha</taxon>
        <taxon>Rhabditoidea</taxon>
        <taxon>Rhabditidae</taxon>
        <taxon>Peloderinae</taxon>
        <taxon>Caenorhabditis</taxon>
    </lineage>
</organism>
<dbReference type="PANTHER" id="PTHR31379">
    <property type="entry name" value="F-BOX C PROTEIN-RELATED-RELATED"/>
    <property type="match status" value="1"/>
</dbReference>
<sequence>MTKPLNYDCWSSIIDKMDANKRFEISRQCPSLKKLEESLPLYIDYLKFEAGFGPHIMTINRTTYTIGTVRVYPKGKRIPLCHQEENEEGGVAFDFGQFGFADPQEQPRQAPRRAEMSWKALVYEEKRFHGIRRFVDYLRHRRPSEPRMDFDLVYSKDWGDADLFDDIEESRNKLQAYYNRYSREFQIKKVTILKDAYEHKDYSDVVRGWMQHERPIGSYCSVNLRDRRIAFETILKLEDYGVRVDERCIHLSMNEDSKVQVIFWPLETEPVWVLKWEVIAV</sequence>
<dbReference type="PANTHER" id="PTHR31379:SF1">
    <property type="entry name" value="F-BOX C PROTEIN-RELATED"/>
    <property type="match status" value="1"/>
</dbReference>
<protein>
    <submittedName>
        <fullName evidence="2">F-box domain-containing protein</fullName>
    </submittedName>
</protein>
<name>A0A1I7TCJ3_9PELO</name>
<dbReference type="InterPro" id="IPR021942">
    <property type="entry name" value="DUF3557"/>
</dbReference>
<proteinExistence type="predicted"/>
<dbReference type="Proteomes" id="UP000095282">
    <property type="component" value="Unplaced"/>
</dbReference>
<keyword evidence="1" id="KW-1185">Reference proteome</keyword>
<reference evidence="2" key="1">
    <citation type="submission" date="2016-11" db="UniProtKB">
        <authorList>
            <consortium name="WormBaseParasite"/>
        </authorList>
    </citation>
    <scope>IDENTIFICATION</scope>
</reference>
<dbReference type="AlphaFoldDB" id="A0A1I7TCJ3"/>
<dbReference type="WBParaSite" id="Csp11.Scaffold581.g4578.t1">
    <property type="protein sequence ID" value="Csp11.Scaffold581.g4578.t1"/>
    <property type="gene ID" value="Csp11.Scaffold581.g4578"/>
</dbReference>
<accession>A0A1I7TCJ3</accession>
<evidence type="ECO:0000313" key="1">
    <source>
        <dbReference type="Proteomes" id="UP000095282"/>
    </source>
</evidence>